<reference evidence="2 3" key="1">
    <citation type="journal article" date="2010" name="J. Bacteriol.">
        <title>Genome sequences of Pelagibaca bermudensis HTCC2601T and Maritimibacter alkaliphilus HTCC2654T, the type strains of two marine Roseobacter genera.</title>
        <authorList>
            <person name="Thrash J.C."/>
            <person name="Cho J.C."/>
            <person name="Ferriera S."/>
            <person name="Johnson J."/>
            <person name="Vergin K.L."/>
            <person name="Giovannoni S.J."/>
        </authorList>
    </citation>
    <scope>NUCLEOTIDE SEQUENCE [LARGE SCALE GENOMIC DNA]</scope>
    <source>
        <strain evidence="3">DSM 26914 / JCM 13377 / KCTC 12554 / HTCC2601</strain>
    </source>
</reference>
<gene>
    <name evidence="2" type="ORF">R2601_04028</name>
</gene>
<dbReference type="HOGENOM" id="CLU_2918587_0_0_5"/>
<name>Q0FW40_SALBH</name>
<evidence type="ECO:0000256" key="1">
    <source>
        <dbReference type="SAM" id="MobiDB-lite"/>
    </source>
</evidence>
<dbReference type="AlphaFoldDB" id="Q0FW40"/>
<protein>
    <submittedName>
        <fullName evidence="2">Uncharacterized protein</fullName>
    </submittedName>
</protein>
<comment type="caution">
    <text evidence="2">The sequence shown here is derived from an EMBL/GenBank/DDBJ whole genome shotgun (WGS) entry which is preliminary data.</text>
</comment>
<feature type="compositionally biased region" description="Low complexity" evidence="1">
    <location>
        <begin position="43"/>
        <end position="61"/>
    </location>
</feature>
<dbReference type="Proteomes" id="UP000006230">
    <property type="component" value="Unassembled WGS sequence"/>
</dbReference>
<dbReference type="EMBL" id="AATQ01000001">
    <property type="protein sequence ID" value="EAU48712.1"/>
    <property type="molecule type" value="Genomic_DNA"/>
</dbReference>
<feature type="region of interest" description="Disordered" evidence="1">
    <location>
        <begin position="35"/>
        <end position="61"/>
    </location>
</feature>
<accession>Q0FW40</accession>
<sequence length="61" mass="6276">MDSAPPAMIRSATPVCTHIEALITACSPEPQRRSIWVPGTEMSSPASSAAIRPIAGASELG</sequence>
<proteinExistence type="predicted"/>
<evidence type="ECO:0000313" key="2">
    <source>
        <dbReference type="EMBL" id="EAU48712.1"/>
    </source>
</evidence>
<organism evidence="2 3">
    <name type="scientific">Salipiger bermudensis (strain DSM 26914 / JCM 13377 / KCTC 12554 / HTCC2601)</name>
    <name type="common">Pelagibaca bermudensis</name>
    <dbReference type="NCBI Taxonomy" id="314265"/>
    <lineage>
        <taxon>Bacteria</taxon>
        <taxon>Pseudomonadati</taxon>
        <taxon>Pseudomonadota</taxon>
        <taxon>Alphaproteobacteria</taxon>
        <taxon>Rhodobacterales</taxon>
        <taxon>Roseobacteraceae</taxon>
        <taxon>Salipiger</taxon>
    </lineage>
</organism>
<keyword evidence="3" id="KW-1185">Reference proteome</keyword>
<evidence type="ECO:0000313" key="3">
    <source>
        <dbReference type="Proteomes" id="UP000006230"/>
    </source>
</evidence>